<feature type="chain" id="PRO_5020269348" description="Peptidyl-prolyl cis-trans isomerase" evidence="7">
    <location>
        <begin position="24"/>
        <end position="259"/>
    </location>
</feature>
<dbReference type="Gene3D" id="3.10.50.40">
    <property type="match status" value="1"/>
</dbReference>
<evidence type="ECO:0000256" key="5">
    <source>
        <dbReference type="PROSITE-ProRule" id="PRU00277"/>
    </source>
</evidence>
<dbReference type="Gene3D" id="1.10.287.460">
    <property type="entry name" value="Peptidyl-prolyl cis-trans isomerase, FKBP-type, N-terminal domain"/>
    <property type="match status" value="1"/>
</dbReference>
<reference evidence="9 10" key="1">
    <citation type="submission" date="2019-04" db="EMBL/GenBank/DDBJ databases">
        <authorList>
            <person name="Hwang J.C."/>
        </authorList>
    </citation>
    <scope>NUCLEOTIDE SEQUENCE [LARGE SCALE GENOMIC DNA]</scope>
    <source>
        <strain evidence="9 10">IMCC35002</strain>
    </source>
</reference>
<protein>
    <recommendedName>
        <fullName evidence="6">Peptidyl-prolyl cis-trans isomerase</fullName>
        <ecNumber evidence="6">5.2.1.8</ecNumber>
    </recommendedName>
</protein>
<dbReference type="InterPro" id="IPR046357">
    <property type="entry name" value="PPIase_dom_sf"/>
</dbReference>
<dbReference type="SUPFAM" id="SSF54534">
    <property type="entry name" value="FKBP-like"/>
    <property type="match status" value="1"/>
</dbReference>
<evidence type="ECO:0000313" key="10">
    <source>
        <dbReference type="Proteomes" id="UP000305675"/>
    </source>
</evidence>
<gene>
    <name evidence="9" type="ORF">FCL42_19230</name>
</gene>
<keyword evidence="4 5" id="KW-0413">Isomerase</keyword>
<dbReference type="GO" id="GO:0003755">
    <property type="term" value="F:peptidyl-prolyl cis-trans isomerase activity"/>
    <property type="evidence" value="ECO:0007669"/>
    <property type="project" value="UniProtKB-UniRule"/>
</dbReference>
<comment type="catalytic activity">
    <reaction evidence="1 5 6">
        <text>[protein]-peptidylproline (omega=180) = [protein]-peptidylproline (omega=0)</text>
        <dbReference type="Rhea" id="RHEA:16237"/>
        <dbReference type="Rhea" id="RHEA-COMP:10747"/>
        <dbReference type="Rhea" id="RHEA-COMP:10748"/>
        <dbReference type="ChEBI" id="CHEBI:83833"/>
        <dbReference type="ChEBI" id="CHEBI:83834"/>
        <dbReference type="EC" id="5.2.1.8"/>
    </reaction>
</comment>
<dbReference type="Proteomes" id="UP000305675">
    <property type="component" value="Unassembled WGS sequence"/>
</dbReference>
<evidence type="ECO:0000256" key="2">
    <source>
        <dbReference type="ARBA" id="ARBA00006577"/>
    </source>
</evidence>
<comment type="caution">
    <text evidence="9">The sequence shown here is derived from an EMBL/GenBank/DDBJ whole genome shotgun (WGS) entry which is preliminary data.</text>
</comment>
<feature type="domain" description="PPIase FKBP-type" evidence="8">
    <location>
        <begin position="146"/>
        <end position="230"/>
    </location>
</feature>
<evidence type="ECO:0000313" key="9">
    <source>
        <dbReference type="EMBL" id="TKB50151.1"/>
    </source>
</evidence>
<evidence type="ECO:0000259" key="8">
    <source>
        <dbReference type="PROSITE" id="PS50059"/>
    </source>
</evidence>
<evidence type="ECO:0000256" key="4">
    <source>
        <dbReference type="ARBA" id="ARBA00023235"/>
    </source>
</evidence>
<evidence type="ECO:0000256" key="7">
    <source>
        <dbReference type="SAM" id="SignalP"/>
    </source>
</evidence>
<dbReference type="InterPro" id="IPR000774">
    <property type="entry name" value="PPIase_FKBP_N"/>
</dbReference>
<dbReference type="PANTHER" id="PTHR43811">
    <property type="entry name" value="FKBP-TYPE PEPTIDYL-PROLYL CIS-TRANS ISOMERASE FKPA"/>
    <property type="match status" value="1"/>
</dbReference>
<dbReference type="GO" id="GO:0006457">
    <property type="term" value="P:protein folding"/>
    <property type="evidence" value="ECO:0007669"/>
    <property type="project" value="InterPro"/>
</dbReference>
<keyword evidence="3 5" id="KW-0697">Rotamase</keyword>
<dbReference type="PANTHER" id="PTHR43811:SF19">
    <property type="entry name" value="39 KDA FK506-BINDING NUCLEAR PROTEIN"/>
    <property type="match status" value="1"/>
</dbReference>
<organism evidence="9 10">
    <name type="scientific">Ferrimonas aestuarii</name>
    <dbReference type="NCBI Taxonomy" id="2569539"/>
    <lineage>
        <taxon>Bacteria</taxon>
        <taxon>Pseudomonadati</taxon>
        <taxon>Pseudomonadota</taxon>
        <taxon>Gammaproteobacteria</taxon>
        <taxon>Alteromonadales</taxon>
        <taxon>Ferrimonadaceae</taxon>
        <taxon>Ferrimonas</taxon>
    </lineage>
</organism>
<dbReference type="Pfam" id="PF01346">
    <property type="entry name" value="FKBP_N"/>
    <property type="match status" value="1"/>
</dbReference>
<dbReference type="InterPro" id="IPR001179">
    <property type="entry name" value="PPIase_FKBP_dom"/>
</dbReference>
<evidence type="ECO:0000256" key="1">
    <source>
        <dbReference type="ARBA" id="ARBA00000971"/>
    </source>
</evidence>
<dbReference type="EMBL" id="SWCJ01000022">
    <property type="protein sequence ID" value="TKB50151.1"/>
    <property type="molecule type" value="Genomic_DNA"/>
</dbReference>
<dbReference type="RefSeq" id="WP_136865057.1">
    <property type="nucleotide sequence ID" value="NZ_SWCJ01000022.1"/>
</dbReference>
<keyword evidence="10" id="KW-1185">Reference proteome</keyword>
<dbReference type="Pfam" id="PF00254">
    <property type="entry name" value="FKBP_C"/>
    <property type="match status" value="1"/>
</dbReference>
<dbReference type="PROSITE" id="PS50059">
    <property type="entry name" value="FKBP_PPIASE"/>
    <property type="match status" value="1"/>
</dbReference>
<sequence>MKFKVKSLVVALSLTAVSNFAMANTDLDNESYAIGASMGKYLNGQITVQKEFGIDANLDQVIAGFADALQGNNKLDNEALIDALNARAKVLNDRKQERQAALLKETSQEAREYMEQNAEKDGVMTTESGLQYEVLVAGDGRKPNPEDAVTVHYKGTLLDGSVFEDTHGGEPKELGLINVIDGWNEGIQLMPVGSTYRFTIPAKLAYGDQGMGAIPGGSAIIFDIELIDAKKPGKGHGGMGMGMGMNMNMGMGAAGTAAH</sequence>
<comment type="similarity">
    <text evidence="2 6">Belongs to the FKBP-type PPIase family.</text>
</comment>
<dbReference type="EC" id="5.2.1.8" evidence="6"/>
<evidence type="ECO:0000256" key="6">
    <source>
        <dbReference type="RuleBase" id="RU003915"/>
    </source>
</evidence>
<accession>A0A4U1BFR4</accession>
<dbReference type="InterPro" id="IPR036944">
    <property type="entry name" value="PPIase_FKBP_N_sf"/>
</dbReference>
<proteinExistence type="inferred from homology"/>
<dbReference type="OrthoDB" id="9814548at2"/>
<name>A0A4U1BFR4_9GAMM</name>
<feature type="signal peptide" evidence="7">
    <location>
        <begin position="1"/>
        <end position="23"/>
    </location>
</feature>
<keyword evidence="7" id="KW-0732">Signal</keyword>
<evidence type="ECO:0000256" key="3">
    <source>
        <dbReference type="ARBA" id="ARBA00023110"/>
    </source>
</evidence>
<dbReference type="AlphaFoldDB" id="A0A4U1BFR4"/>